<sequence>MNASADPLVSIVIPVYNGSNYLAEAIESALSQTYSNIEILVINDGSTDDGKTERVAQSYGSRIRYFSKENGGVASALNMGIEKMAGSFFSWLSHDDLFVSEKIVRQMDALAHAASSESICYSNYYVFTDDPADTVPISLKGVPPEHFRYWLTVENVLHGCTLLIPKAAFTTCGTFNTSLRTTQDYDLWFRMAKKFAFVHVPEMLVKARSHAHQDSHKLAGTALKECDALLSGFVAQLGIDELKAGSGQPGAVSYARVAASMRSRGFVEAGLVATKLCIKHLSGESPYTKVLALFVLTRGALMQYITKPIKGLIPPSVRSTIRQWLAGGTKKGPPGAETVRGMGLKEKFSEVYDKNIFRGSKSRSGEGSDLVQTAVIRREMPRLLRELGIKTLLDAPCGDWYWMRHMDLPVDRYIGADIVEALVAKNREEFGSEKIGFECIDLAEGELPKADLIFSRDCLVHLSFADALKIIANFKRSGATYLLTTTFTARTSNEDLGTGFWRPLNKQLSPFNFPAPMLLINEECTEGLNMFTDKCLGLWKLQDINLQ</sequence>
<dbReference type="EMBL" id="JBHSRS010000082">
    <property type="protein sequence ID" value="MFC6283197.1"/>
    <property type="molecule type" value="Genomic_DNA"/>
</dbReference>
<gene>
    <name evidence="2" type="ORF">ACFQND_18385</name>
</gene>
<keyword evidence="2" id="KW-0808">Transferase</keyword>
<evidence type="ECO:0000313" key="3">
    <source>
        <dbReference type="Proteomes" id="UP001596270"/>
    </source>
</evidence>
<dbReference type="Pfam" id="PF00535">
    <property type="entry name" value="Glycos_transf_2"/>
    <property type="match status" value="1"/>
</dbReference>
<feature type="domain" description="Glycosyltransferase 2-like" evidence="1">
    <location>
        <begin position="10"/>
        <end position="159"/>
    </location>
</feature>
<protein>
    <submittedName>
        <fullName evidence="2">Glycosyltransferase</fullName>
        <ecNumber evidence="2">2.4.-.-</ecNumber>
    </submittedName>
</protein>
<proteinExistence type="predicted"/>
<dbReference type="Gene3D" id="3.90.550.10">
    <property type="entry name" value="Spore Coat Polysaccharide Biosynthesis Protein SpsA, Chain A"/>
    <property type="match status" value="1"/>
</dbReference>
<evidence type="ECO:0000313" key="2">
    <source>
        <dbReference type="EMBL" id="MFC6283197.1"/>
    </source>
</evidence>
<dbReference type="SUPFAM" id="SSF53335">
    <property type="entry name" value="S-adenosyl-L-methionine-dependent methyltransferases"/>
    <property type="match status" value="1"/>
</dbReference>
<dbReference type="InterPro" id="IPR029044">
    <property type="entry name" value="Nucleotide-diphossugar_trans"/>
</dbReference>
<dbReference type="SUPFAM" id="SSF53448">
    <property type="entry name" value="Nucleotide-diphospho-sugar transferases"/>
    <property type="match status" value="1"/>
</dbReference>
<organism evidence="2 3">
    <name type="scientific">Polaromonas aquatica</name>
    <dbReference type="NCBI Taxonomy" id="332657"/>
    <lineage>
        <taxon>Bacteria</taxon>
        <taxon>Pseudomonadati</taxon>
        <taxon>Pseudomonadota</taxon>
        <taxon>Betaproteobacteria</taxon>
        <taxon>Burkholderiales</taxon>
        <taxon>Comamonadaceae</taxon>
        <taxon>Polaromonas</taxon>
    </lineage>
</organism>
<dbReference type="PANTHER" id="PTHR22916">
    <property type="entry name" value="GLYCOSYLTRANSFERASE"/>
    <property type="match status" value="1"/>
</dbReference>
<comment type="caution">
    <text evidence="2">The sequence shown here is derived from an EMBL/GenBank/DDBJ whole genome shotgun (WGS) entry which is preliminary data.</text>
</comment>
<dbReference type="PANTHER" id="PTHR22916:SF3">
    <property type="entry name" value="UDP-GLCNAC:BETAGAL BETA-1,3-N-ACETYLGLUCOSAMINYLTRANSFERASE-LIKE PROTEIN 1"/>
    <property type="match status" value="1"/>
</dbReference>
<reference evidence="3" key="1">
    <citation type="journal article" date="2019" name="Int. J. Syst. Evol. Microbiol.">
        <title>The Global Catalogue of Microorganisms (GCM) 10K type strain sequencing project: providing services to taxonomists for standard genome sequencing and annotation.</title>
        <authorList>
            <consortium name="The Broad Institute Genomics Platform"/>
            <consortium name="The Broad Institute Genome Sequencing Center for Infectious Disease"/>
            <person name="Wu L."/>
            <person name="Ma J."/>
        </authorList>
    </citation>
    <scope>NUCLEOTIDE SEQUENCE [LARGE SCALE GENOMIC DNA]</scope>
    <source>
        <strain evidence="3">CCUG 39402</strain>
    </source>
</reference>
<accession>A0ABW1U0V3</accession>
<keyword evidence="3" id="KW-1185">Reference proteome</keyword>
<dbReference type="InterPro" id="IPR029063">
    <property type="entry name" value="SAM-dependent_MTases_sf"/>
</dbReference>
<dbReference type="EC" id="2.4.-.-" evidence="2"/>
<dbReference type="GO" id="GO:0016757">
    <property type="term" value="F:glycosyltransferase activity"/>
    <property type="evidence" value="ECO:0007669"/>
    <property type="project" value="UniProtKB-KW"/>
</dbReference>
<dbReference type="InterPro" id="IPR001173">
    <property type="entry name" value="Glyco_trans_2-like"/>
</dbReference>
<name>A0ABW1U0V3_9BURK</name>
<evidence type="ECO:0000259" key="1">
    <source>
        <dbReference type="Pfam" id="PF00535"/>
    </source>
</evidence>
<dbReference type="Gene3D" id="3.40.50.150">
    <property type="entry name" value="Vaccinia Virus protein VP39"/>
    <property type="match status" value="1"/>
</dbReference>
<keyword evidence="2" id="KW-0328">Glycosyltransferase</keyword>
<dbReference type="RefSeq" id="WP_371436941.1">
    <property type="nucleotide sequence ID" value="NZ_JBHSRS010000082.1"/>
</dbReference>
<dbReference type="Proteomes" id="UP001596270">
    <property type="component" value="Unassembled WGS sequence"/>
</dbReference>